<keyword evidence="1" id="KW-1133">Transmembrane helix</keyword>
<evidence type="ECO:0000313" key="3">
    <source>
        <dbReference type="Proteomes" id="UP000606786"/>
    </source>
</evidence>
<comment type="caution">
    <text evidence="2">The sequence shown here is derived from an EMBL/GenBank/DDBJ whole genome shotgun (WGS) entry which is preliminary data.</text>
</comment>
<name>A0A811V0Q6_CERCA</name>
<dbReference type="Proteomes" id="UP000606786">
    <property type="component" value="Unassembled WGS sequence"/>
</dbReference>
<accession>A0A811V0Q6</accession>
<organism evidence="2 3">
    <name type="scientific">Ceratitis capitata</name>
    <name type="common">Mediterranean fruit fly</name>
    <name type="synonym">Tephritis capitata</name>
    <dbReference type="NCBI Taxonomy" id="7213"/>
    <lineage>
        <taxon>Eukaryota</taxon>
        <taxon>Metazoa</taxon>
        <taxon>Ecdysozoa</taxon>
        <taxon>Arthropoda</taxon>
        <taxon>Hexapoda</taxon>
        <taxon>Insecta</taxon>
        <taxon>Pterygota</taxon>
        <taxon>Neoptera</taxon>
        <taxon>Endopterygota</taxon>
        <taxon>Diptera</taxon>
        <taxon>Brachycera</taxon>
        <taxon>Muscomorpha</taxon>
        <taxon>Tephritoidea</taxon>
        <taxon>Tephritidae</taxon>
        <taxon>Ceratitis</taxon>
        <taxon>Ceratitis</taxon>
    </lineage>
</organism>
<reference evidence="2" key="1">
    <citation type="submission" date="2020-11" db="EMBL/GenBank/DDBJ databases">
        <authorList>
            <person name="Whitehead M."/>
        </authorList>
    </citation>
    <scope>NUCLEOTIDE SEQUENCE</scope>
    <source>
        <strain evidence="2">EGII</strain>
    </source>
</reference>
<feature type="transmembrane region" description="Helical" evidence="1">
    <location>
        <begin position="73"/>
        <end position="92"/>
    </location>
</feature>
<dbReference type="AlphaFoldDB" id="A0A811V0Q6"/>
<dbReference type="EMBL" id="CAJHJT010000034">
    <property type="protein sequence ID" value="CAD7002983.1"/>
    <property type="molecule type" value="Genomic_DNA"/>
</dbReference>
<gene>
    <name evidence="2" type="ORF">CCAP1982_LOCUS11446</name>
</gene>
<protein>
    <submittedName>
        <fullName evidence="2">(Mediterranean fruit fly) hypothetical protein</fullName>
    </submittedName>
</protein>
<keyword evidence="1" id="KW-0472">Membrane</keyword>
<proteinExistence type="predicted"/>
<feature type="non-terminal residue" evidence="2">
    <location>
        <position position="1"/>
    </location>
</feature>
<sequence>IKRAVHHGAAQHLPPKSTGGVAVGISASREYHGEFEQCFTNTNPHTPANSLYKHSAQDCAYAQWTRSAMIPQFNIIIATIIVLMPFTLQLQWEQHKNSTTCKQWSIQAPHTRTLTSHAHNIKKCL</sequence>
<keyword evidence="3" id="KW-1185">Reference proteome</keyword>
<keyword evidence="1" id="KW-0812">Transmembrane</keyword>
<evidence type="ECO:0000313" key="2">
    <source>
        <dbReference type="EMBL" id="CAD7002983.1"/>
    </source>
</evidence>
<evidence type="ECO:0000256" key="1">
    <source>
        <dbReference type="SAM" id="Phobius"/>
    </source>
</evidence>